<name>A0ABY4GYI1_9BACI</name>
<feature type="transmembrane region" description="Helical" evidence="7">
    <location>
        <begin position="173"/>
        <end position="197"/>
    </location>
</feature>
<feature type="transmembrane region" description="Helical" evidence="7">
    <location>
        <begin position="218"/>
        <end position="238"/>
    </location>
</feature>
<keyword evidence="4 7" id="KW-0812">Transmembrane</keyword>
<evidence type="ECO:0000256" key="5">
    <source>
        <dbReference type="ARBA" id="ARBA00022989"/>
    </source>
</evidence>
<keyword evidence="6 7" id="KW-0472">Membrane</keyword>
<dbReference type="InterPro" id="IPR010656">
    <property type="entry name" value="DctM"/>
</dbReference>
<accession>A0ABY4GYI1</accession>
<proteinExistence type="predicted"/>
<comment type="subcellular location">
    <subcellularLocation>
        <location evidence="1">Cell inner membrane</location>
        <topology evidence="1">Multi-pass membrane protein</topology>
    </subcellularLocation>
</comment>
<reference evidence="9 10" key="1">
    <citation type="submission" date="2022-04" db="EMBL/GenBank/DDBJ databases">
        <title>Halobacillus sp. isolated from saltern.</title>
        <authorList>
            <person name="Won M."/>
            <person name="Lee C.-M."/>
            <person name="Woen H.-Y."/>
            <person name="Kwon S.-W."/>
        </authorList>
    </citation>
    <scope>NUCLEOTIDE SEQUENCE [LARGE SCALE GENOMIC DNA]</scope>
    <source>
        <strain evidence="9 10">SSTM10-2</strain>
    </source>
</reference>
<evidence type="ECO:0000256" key="3">
    <source>
        <dbReference type="ARBA" id="ARBA00022519"/>
    </source>
</evidence>
<dbReference type="InterPro" id="IPR004681">
    <property type="entry name" value="TRAP_DctM"/>
</dbReference>
<evidence type="ECO:0000313" key="9">
    <source>
        <dbReference type="EMBL" id="UOQ91837.1"/>
    </source>
</evidence>
<dbReference type="NCBIfam" id="TIGR00786">
    <property type="entry name" value="dctM"/>
    <property type="match status" value="1"/>
</dbReference>
<sequence length="427" mass="45545">MDVIIPVLLLFLFLAFGVPVAIAMGVAGAVGLYMAGGVDSLLGIFQTAPYSSVASYGWVVAPMFILMAEFLSASKIINDLFKSAHKWLGHIPGGLAVATIFASGLMGALSGSSTASAATISSSAVPQMKKFGYNPKLAMGVVSIGGTLSILIPPSTILIIYGIITESSIDKLFIAGILPGIITALGFCVVILLWAFIKSEDAPRISPVPFIERIRSLRLLWPILLLLSLVLIGIYMGIVTITEAAGLAAVGSFIIPLVMGKFTFSSFNQALNNSLKTTTMIFTIIIAGHIYGYYLTITQITQKLVNFVAVLDVSKWTIMLFIVLLYLILGFFMDQIAILLLTLPLTFPVAMSLGFNPIWFGIVVAKTAEIGLVTPPLGLNIFVSSGAAKEDIGIAFKGIIPFVLVDVVILLLLIFLPAISMYLPNQM</sequence>
<keyword evidence="10" id="KW-1185">Reference proteome</keyword>
<feature type="transmembrane region" description="Helical" evidence="7">
    <location>
        <begin position="336"/>
        <end position="355"/>
    </location>
</feature>
<feature type="transmembrane region" description="Helical" evidence="7">
    <location>
        <begin position="307"/>
        <end position="329"/>
    </location>
</feature>
<feature type="transmembrane region" description="Helical" evidence="7">
    <location>
        <begin position="55"/>
        <end position="73"/>
    </location>
</feature>
<dbReference type="Pfam" id="PF06808">
    <property type="entry name" value="DctM"/>
    <property type="match status" value="1"/>
</dbReference>
<gene>
    <name evidence="9" type="ORF">MUO14_15070</name>
</gene>
<evidence type="ECO:0000259" key="8">
    <source>
        <dbReference type="Pfam" id="PF06808"/>
    </source>
</evidence>
<evidence type="ECO:0000256" key="6">
    <source>
        <dbReference type="ARBA" id="ARBA00023136"/>
    </source>
</evidence>
<keyword evidence="2" id="KW-1003">Cell membrane</keyword>
<feature type="transmembrane region" description="Helical" evidence="7">
    <location>
        <begin position="399"/>
        <end position="423"/>
    </location>
</feature>
<keyword evidence="5 7" id="KW-1133">Transmembrane helix</keyword>
<evidence type="ECO:0000256" key="1">
    <source>
        <dbReference type="ARBA" id="ARBA00004429"/>
    </source>
</evidence>
<feature type="transmembrane region" description="Helical" evidence="7">
    <location>
        <begin position="244"/>
        <end position="263"/>
    </location>
</feature>
<evidence type="ECO:0000256" key="2">
    <source>
        <dbReference type="ARBA" id="ARBA00022475"/>
    </source>
</evidence>
<keyword evidence="3" id="KW-0997">Cell inner membrane</keyword>
<feature type="domain" description="TRAP C4-dicarboxylate transport system permease DctM subunit" evidence="8">
    <location>
        <begin position="8"/>
        <end position="419"/>
    </location>
</feature>
<protein>
    <submittedName>
        <fullName evidence="9">TRAP transporter large permease</fullName>
    </submittedName>
</protein>
<dbReference type="PANTHER" id="PTHR33362:SF5">
    <property type="entry name" value="C4-DICARBOXYLATE TRAP TRANSPORTER LARGE PERMEASE PROTEIN DCTM"/>
    <property type="match status" value="1"/>
</dbReference>
<evidence type="ECO:0000256" key="7">
    <source>
        <dbReference type="SAM" id="Phobius"/>
    </source>
</evidence>
<dbReference type="EMBL" id="CP095074">
    <property type="protein sequence ID" value="UOQ91837.1"/>
    <property type="molecule type" value="Genomic_DNA"/>
</dbReference>
<evidence type="ECO:0000256" key="4">
    <source>
        <dbReference type="ARBA" id="ARBA00022692"/>
    </source>
</evidence>
<evidence type="ECO:0000313" key="10">
    <source>
        <dbReference type="Proteomes" id="UP000831880"/>
    </source>
</evidence>
<feature type="transmembrane region" description="Helical" evidence="7">
    <location>
        <begin position="275"/>
        <end position="295"/>
    </location>
</feature>
<dbReference type="RefSeq" id="WP_244751448.1">
    <property type="nucleotide sequence ID" value="NZ_CP095074.1"/>
</dbReference>
<dbReference type="PANTHER" id="PTHR33362">
    <property type="entry name" value="SIALIC ACID TRAP TRANSPORTER PERMEASE PROTEIN SIAT-RELATED"/>
    <property type="match status" value="1"/>
</dbReference>
<dbReference type="Proteomes" id="UP000831880">
    <property type="component" value="Chromosome"/>
</dbReference>
<organism evidence="9 10">
    <name type="scientific">Halobacillus shinanisalinarum</name>
    <dbReference type="NCBI Taxonomy" id="2932258"/>
    <lineage>
        <taxon>Bacteria</taxon>
        <taxon>Bacillati</taxon>
        <taxon>Bacillota</taxon>
        <taxon>Bacilli</taxon>
        <taxon>Bacillales</taxon>
        <taxon>Bacillaceae</taxon>
        <taxon>Halobacillus</taxon>
    </lineage>
</organism>
<feature type="transmembrane region" description="Helical" evidence="7">
    <location>
        <begin position="7"/>
        <end position="35"/>
    </location>
</feature>
<feature type="transmembrane region" description="Helical" evidence="7">
    <location>
        <begin position="137"/>
        <end position="161"/>
    </location>
</feature>
<dbReference type="PIRSF" id="PIRSF006066">
    <property type="entry name" value="HI0050"/>
    <property type="match status" value="1"/>
</dbReference>